<gene>
    <name evidence="1" type="ORF">ODALV1_LOCUS29031</name>
</gene>
<dbReference type="EMBL" id="CAXLJM020000148">
    <property type="protein sequence ID" value="CAL8142381.1"/>
    <property type="molecule type" value="Genomic_DNA"/>
</dbReference>
<sequence length="71" mass="8079">MPGVRQSAQLVNGRWWFLKNNTGVSSGQPVNGRWWFLRSNSNQAFNNAQSSAEASSRKFVDPVRSTFARKY</sequence>
<evidence type="ECO:0000313" key="1">
    <source>
        <dbReference type="EMBL" id="CAL8142381.1"/>
    </source>
</evidence>
<dbReference type="Proteomes" id="UP001642540">
    <property type="component" value="Unassembled WGS sequence"/>
</dbReference>
<accession>A0ABP1S3I5</accession>
<organism evidence="1 2">
    <name type="scientific">Orchesella dallaii</name>
    <dbReference type="NCBI Taxonomy" id="48710"/>
    <lineage>
        <taxon>Eukaryota</taxon>
        <taxon>Metazoa</taxon>
        <taxon>Ecdysozoa</taxon>
        <taxon>Arthropoda</taxon>
        <taxon>Hexapoda</taxon>
        <taxon>Collembola</taxon>
        <taxon>Entomobryomorpha</taxon>
        <taxon>Entomobryoidea</taxon>
        <taxon>Orchesellidae</taxon>
        <taxon>Orchesellinae</taxon>
        <taxon>Orchesella</taxon>
    </lineage>
</organism>
<proteinExistence type="predicted"/>
<comment type="caution">
    <text evidence="1">The sequence shown here is derived from an EMBL/GenBank/DDBJ whole genome shotgun (WGS) entry which is preliminary data.</text>
</comment>
<protein>
    <submittedName>
        <fullName evidence="1">Uncharacterized protein</fullName>
    </submittedName>
</protein>
<keyword evidence="2" id="KW-1185">Reference proteome</keyword>
<evidence type="ECO:0000313" key="2">
    <source>
        <dbReference type="Proteomes" id="UP001642540"/>
    </source>
</evidence>
<reference evidence="1 2" key="1">
    <citation type="submission" date="2024-08" db="EMBL/GenBank/DDBJ databases">
        <authorList>
            <person name="Cucini C."/>
            <person name="Frati F."/>
        </authorList>
    </citation>
    <scope>NUCLEOTIDE SEQUENCE [LARGE SCALE GENOMIC DNA]</scope>
</reference>
<name>A0ABP1S3I5_9HEXA</name>